<gene>
    <name evidence="1" type="ORF">CHC_T00001027001</name>
</gene>
<dbReference type="EMBL" id="HG001934">
    <property type="protein sequence ID" value="CDF38474.1"/>
    <property type="molecule type" value="Genomic_DNA"/>
</dbReference>
<dbReference type="RefSeq" id="XP_005718367.1">
    <property type="nucleotide sequence ID" value="XM_005718310.1"/>
</dbReference>
<dbReference type="GeneID" id="17326097"/>
<protein>
    <submittedName>
        <fullName evidence="1">Uncharacterized protein</fullName>
    </submittedName>
</protein>
<reference evidence="2" key="1">
    <citation type="journal article" date="2013" name="Proc. Natl. Acad. Sci. U.S.A.">
        <title>Genome structure and metabolic features in the red seaweed Chondrus crispus shed light on evolution of the Archaeplastida.</title>
        <authorList>
            <person name="Collen J."/>
            <person name="Porcel B."/>
            <person name="Carre W."/>
            <person name="Ball S.G."/>
            <person name="Chaparro C."/>
            <person name="Tonon T."/>
            <person name="Barbeyron T."/>
            <person name="Michel G."/>
            <person name="Noel B."/>
            <person name="Valentin K."/>
            <person name="Elias M."/>
            <person name="Artiguenave F."/>
            <person name="Arun A."/>
            <person name="Aury J.M."/>
            <person name="Barbosa-Neto J.F."/>
            <person name="Bothwell J.H."/>
            <person name="Bouget F.Y."/>
            <person name="Brillet L."/>
            <person name="Cabello-Hurtado F."/>
            <person name="Capella-Gutierrez S."/>
            <person name="Charrier B."/>
            <person name="Cladiere L."/>
            <person name="Cock J.M."/>
            <person name="Coelho S.M."/>
            <person name="Colleoni C."/>
            <person name="Czjzek M."/>
            <person name="Da Silva C."/>
            <person name="Delage L."/>
            <person name="Denoeud F."/>
            <person name="Deschamps P."/>
            <person name="Dittami S.M."/>
            <person name="Gabaldon T."/>
            <person name="Gachon C.M."/>
            <person name="Groisillier A."/>
            <person name="Herve C."/>
            <person name="Jabbari K."/>
            <person name="Katinka M."/>
            <person name="Kloareg B."/>
            <person name="Kowalczyk N."/>
            <person name="Labadie K."/>
            <person name="Leblanc C."/>
            <person name="Lopez P.J."/>
            <person name="McLachlan D.H."/>
            <person name="Meslet-Cladiere L."/>
            <person name="Moustafa A."/>
            <person name="Nehr Z."/>
            <person name="Nyvall Collen P."/>
            <person name="Panaud O."/>
            <person name="Partensky F."/>
            <person name="Poulain J."/>
            <person name="Rensing S.A."/>
            <person name="Rousvoal S."/>
            <person name="Samson G."/>
            <person name="Symeonidi A."/>
            <person name="Weissenbach J."/>
            <person name="Zambounis A."/>
            <person name="Wincker P."/>
            <person name="Boyen C."/>
        </authorList>
    </citation>
    <scope>NUCLEOTIDE SEQUENCE [LARGE SCALE GENOMIC DNA]</scope>
    <source>
        <strain evidence="2">cv. Stackhouse</strain>
    </source>
</reference>
<dbReference type="KEGG" id="ccp:CHC_T00001027001"/>
<dbReference type="AlphaFoldDB" id="R7QK94"/>
<proteinExistence type="predicted"/>
<evidence type="ECO:0000313" key="1">
    <source>
        <dbReference type="EMBL" id="CDF38474.1"/>
    </source>
</evidence>
<dbReference type="Proteomes" id="UP000012073">
    <property type="component" value="Unassembled WGS sequence"/>
</dbReference>
<dbReference type="Gramene" id="CDF38474">
    <property type="protein sequence ID" value="CDF38474"/>
    <property type="gene ID" value="CHC_T00001027001"/>
</dbReference>
<accession>R7QK94</accession>
<name>R7QK94_CHOCR</name>
<organism evidence="1 2">
    <name type="scientific">Chondrus crispus</name>
    <name type="common">Carrageen Irish moss</name>
    <name type="synonym">Polymorpha crispa</name>
    <dbReference type="NCBI Taxonomy" id="2769"/>
    <lineage>
        <taxon>Eukaryota</taxon>
        <taxon>Rhodophyta</taxon>
        <taxon>Florideophyceae</taxon>
        <taxon>Rhodymeniophycidae</taxon>
        <taxon>Gigartinales</taxon>
        <taxon>Gigartinaceae</taxon>
        <taxon>Chondrus</taxon>
    </lineage>
</organism>
<sequence length="54" mass="6067">MPLSAKKVAGTSFLCVARSCVSVRGIVSSNVETARSETSKQNWRRNRHIRYQSL</sequence>
<keyword evidence="2" id="KW-1185">Reference proteome</keyword>
<evidence type="ECO:0000313" key="2">
    <source>
        <dbReference type="Proteomes" id="UP000012073"/>
    </source>
</evidence>